<keyword evidence="2" id="KW-1185">Reference proteome</keyword>
<accession>A0ABU5QYL8</accession>
<protein>
    <submittedName>
        <fullName evidence="1">Uncharacterized protein</fullName>
    </submittedName>
</protein>
<proteinExistence type="predicted"/>
<comment type="caution">
    <text evidence="1">The sequence shown here is derived from an EMBL/GenBank/DDBJ whole genome shotgun (WGS) entry which is preliminary data.</text>
</comment>
<dbReference type="RefSeq" id="WP_323324219.1">
    <property type="nucleotide sequence ID" value="NZ_JAYFSI010000001.1"/>
</dbReference>
<gene>
    <name evidence="1" type="ORF">VA596_05505</name>
</gene>
<evidence type="ECO:0000313" key="2">
    <source>
        <dbReference type="Proteomes" id="UP001304298"/>
    </source>
</evidence>
<reference evidence="1 2" key="1">
    <citation type="submission" date="2023-12" db="EMBL/GenBank/DDBJ databases">
        <title>Amycolatopsis sp. V23-08.</title>
        <authorList>
            <person name="Somphong A."/>
        </authorList>
    </citation>
    <scope>NUCLEOTIDE SEQUENCE [LARGE SCALE GENOMIC DNA]</scope>
    <source>
        <strain evidence="1 2">V23-08</strain>
    </source>
</reference>
<name>A0ABU5QYL8_9PSEU</name>
<sequence length="166" mass="17760">MGGSQFGAPGTFTPPPAAAGDAGSNFLSGLVDGPVDSEAAKRVSEGGHNLKALAEGGHFAVNEEGFQAYIKACDFFLDGYNRMIHEVYILANPAKMGGSEYAKAVADFNVKVSDGDEESLIPNLIRMRDGVQQAREAMVIARKNYRETEDTHSMTFAELNKGLQAK</sequence>
<dbReference type="EMBL" id="JAYFSI010000001">
    <property type="protein sequence ID" value="MEA5358983.1"/>
    <property type="molecule type" value="Genomic_DNA"/>
</dbReference>
<dbReference type="Proteomes" id="UP001304298">
    <property type="component" value="Unassembled WGS sequence"/>
</dbReference>
<evidence type="ECO:0000313" key="1">
    <source>
        <dbReference type="EMBL" id="MEA5358983.1"/>
    </source>
</evidence>
<organism evidence="1 2">
    <name type="scientific">Amycolatopsis heterodermiae</name>
    <dbReference type="NCBI Taxonomy" id="3110235"/>
    <lineage>
        <taxon>Bacteria</taxon>
        <taxon>Bacillati</taxon>
        <taxon>Actinomycetota</taxon>
        <taxon>Actinomycetes</taxon>
        <taxon>Pseudonocardiales</taxon>
        <taxon>Pseudonocardiaceae</taxon>
        <taxon>Amycolatopsis</taxon>
    </lineage>
</organism>